<accession>A0ABT1LCY0</accession>
<proteinExistence type="predicted"/>
<sequence length="656" mass="68946">MTPALRFLGLAAGASALVLAASAGLERSVRGDVDALLARLAPDASVTRDAVAVDPWSGRVRVEGLRFALPGGTQVTIGAVTLLADTSLLGRALAAETVALENVSIVSGPVTVEMPRLQASGSSASRAQWLELFDKASATPLSRRLAALSAESVSAPEIVIRSTLAEASSRVVYRDLRVSGLADGVVRSLALSGGSQEATASGKALAQGGFGPVSISQLDLVQLARFYFEAAGPEDRAAKPVYASFSAESFTWSDAMGARSTVRLVTGKDFRVRPGRAPLLPLITDMAANKPDAMDAAERGRLMGAVADMLDGIEIGTNELIDFEISTPAGNDQITVRIPRVALNGAGPGRPSALQIDRFELRDKDNSVRIGSVSHTGWSYNPLIEALRKLAATGDLDPDAIDPRSFLPDFGSLVIRDVEVDAADPTLFSKDRFRIGVKSVELSASEPVNHVPTAGRFAVDRVTMAVPPKPEADGLKELVGLGYKDLDLSAALDSRWIAATNEFSLNQAQVQGVNMGSVSLTALLGNVTKDVFDADATMAQLAVMAATFREARLSIENKGLFERIVDREAKKQKKSPEQFRKELGSMAQMAAPMMLGNAKAGATIGAAVARFVTKPTRLTITAKARSTGGVGALELMQSGGDPGQILDLIDVTASND</sequence>
<feature type="chain" id="PRO_5045956392" description="DUF748 domain-containing protein" evidence="1">
    <location>
        <begin position="21"/>
        <end position="656"/>
    </location>
</feature>
<organism evidence="2 3">
    <name type="scientific">Alsobacter ponti</name>
    <dbReference type="NCBI Taxonomy" id="2962936"/>
    <lineage>
        <taxon>Bacteria</taxon>
        <taxon>Pseudomonadati</taxon>
        <taxon>Pseudomonadota</taxon>
        <taxon>Alphaproteobacteria</taxon>
        <taxon>Hyphomicrobiales</taxon>
        <taxon>Alsobacteraceae</taxon>
        <taxon>Alsobacter</taxon>
    </lineage>
</organism>
<evidence type="ECO:0000313" key="3">
    <source>
        <dbReference type="Proteomes" id="UP001205890"/>
    </source>
</evidence>
<reference evidence="2 3" key="1">
    <citation type="submission" date="2022-07" db="EMBL/GenBank/DDBJ databases">
        <authorList>
            <person name="Li W.-J."/>
            <person name="Deng Q.-Q."/>
        </authorList>
    </citation>
    <scope>NUCLEOTIDE SEQUENCE [LARGE SCALE GENOMIC DNA]</scope>
    <source>
        <strain evidence="2 3">SYSU M60028</strain>
    </source>
</reference>
<dbReference type="RefSeq" id="WP_254742683.1">
    <property type="nucleotide sequence ID" value="NZ_JANCLU010000011.1"/>
</dbReference>
<keyword evidence="1" id="KW-0732">Signal</keyword>
<dbReference type="Proteomes" id="UP001205890">
    <property type="component" value="Unassembled WGS sequence"/>
</dbReference>
<gene>
    <name evidence="2" type="ORF">NK718_12610</name>
</gene>
<name>A0ABT1LCY0_9HYPH</name>
<feature type="signal peptide" evidence="1">
    <location>
        <begin position="1"/>
        <end position="20"/>
    </location>
</feature>
<evidence type="ECO:0000256" key="1">
    <source>
        <dbReference type="SAM" id="SignalP"/>
    </source>
</evidence>
<evidence type="ECO:0008006" key="4">
    <source>
        <dbReference type="Google" id="ProtNLM"/>
    </source>
</evidence>
<evidence type="ECO:0000313" key="2">
    <source>
        <dbReference type="EMBL" id="MCP8939359.1"/>
    </source>
</evidence>
<comment type="caution">
    <text evidence="2">The sequence shown here is derived from an EMBL/GenBank/DDBJ whole genome shotgun (WGS) entry which is preliminary data.</text>
</comment>
<protein>
    <recommendedName>
        <fullName evidence="4">DUF748 domain-containing protein</fullName>
    </recommendedName>
</protein>
<keyword evidence="3" id="KW-1185">Reference proteome</keyword>
<dbReference type="EMBL" id="JANCLU010000011">
    <property type="protein sequence ID" value="MCP8939359.1"/>
    <property type="molecule type" value="Genomic_DNA"/>
</dbReference>